<keyword evidence="3" id="KW-1185">Reference proteome</keyword>
<feature type="non-terminal residue" evidence="2">
    <location>
        <position position="55"/>
    </location>
</feature>
<name>A0A6L2PXJ2_COPFO</name>
<comment type="caution">
    <text evidence="2">The sequence shown here is derived from an EMBL/GenBank/DDBJ whole genome shotgun (WGS) entry which is preliminary data.</text>
</comment>
<evidence type="ECO:0000313" key="3">
    <source>
        <dbReference type="Proteomes" id="UP000502823"/>
    </source>
</evidence>
<dbReference type="InParanoid" id="A0A6L2PXJ2"/>
<evidence type="ECO:0000313" key="2">
    <source>
        <dbReference type="EMBL" id="GFG36310.1"/>
    </source>
</evidence>
<feature type="compositionally biased region" description="Low complexity" evidence="1">
    <location>
        <begin position="45"/>
        <end position="55"/>
    </location>
</feature>
<feature type="region of interest" description="Disordered" evidence="1">
    <location>
        <begin position="30"/>
        <end position="55"/>
    </location>
</feature>
<feature type="non-terminal residue" evidence="2">
    <location>
        <position position="1"/>
    </location>
</feature>
<accession>A0A6L2PXJ2</accession>
<sequence>SSRGTRKGYNKLAGEESEVTNVNCTAPQCVVQESSGPGHGPGPGDPDSSDSNSNF</sequence>
<dbReference type="Proteomes" id="UP000502823">
    <property type="component" value="Unassembled WGS sequence"/>
</dbReference>
<dbReference type="AlphaFoldDB" id="A0A6L2PXJ2"/>
<proteinExistence type="predicted"/>
<evidence type="ECO:0000256" key="1">
    <source>
        <dbReference type="SAM" id="MobiDB-lite"/>
    </source>
</evidence>
<protein>
    <submittedName>
        <fullName evidence="2">Uncharacterized protein</fullName>
    </submittedName>
</protein>
<dbReference type="OrthoDB" id="6910977at2759"/>
<reference evidence="3" key="1">
    <citation type="submission" date="2020-01" db="EMBL/GenBank/DDBJ databases">
        <title>Draft genome sequence of the Termite Coptotermes fromosanus.</title>
        <authorList>
            <person name="Itakura S."/>
            <person name="Yosikawa Y."/>
            <person name="Umezawa K."/>
        </authorList>
    </citation>
    <scope>NUCLEOTIDE SEQUENCE [LARGE SCALE GENOMIC DNA]</scope>
</reference>
<dbReference type="EMBL" id="BLKM01000627">
    <property type="protein sequence ID" value="GFG36310.1"/>
    <property type="molecule type" value="Genomic_DNA"/>
</dbReference>
<organism evidence="2 3">
    <name type="scientific">Coptotermes formosanus</name>
    <name type="common">Formosan subterranean termite</name>
    <dbReference type="NCBI Taxonomy" id="36987"/>
    <lineage>
        <taxon>Eukaryota</taxon>
        <taxon>Metazoa</taxon>
        <taxon>Ecdysozoa</taxon>
        <taxon>Arthropoda</taxon>
        <taxon>Hexapoda</taxon>
        <taxon>Insecta</taxon>
        <taxon>Pterygota</taxon>
        <taxon>Neoptera</taxon>
        <taxon>Polyneoptera</taxon>
        <taxon>Dictyoptera</taxon>
        <taxon>Blattodea</taxon>
        <taxon>Blattoidea</taxon>
        <taxon>Termitoidae</taxon>
        <taxon>Rhinotermitidae</taxon>
        <taxon>Coptotermes</taxon>
    </lineage>
</organism>
<gene>
    <name evidence="2" type="ORF">Cfor_00838</name>
</gene>